<dbReference type="InterPro" id="IPR023753">
    <property type="entry name" value="FAD/NAD-binding_dom"/>
</dbReference>
<accession>A0A812NTC1</accession>
<dbReference type="GO" id="GO:0004035">
    <property type="term" value="F:alkaline phosphatase activity"/>
    <property type="evidence" value="ECO:0007669"/>
    <property type="project" value="UniProtKB-EC"/>
</dbReference>
<dbReference type="Proteomes" id="UP000649617">
    <property type="component" value="Unassembled WGS sequence"/>
</dbReference>
<dbReference type="SUPFAM" id="SSF51905">
    <property type="entry name" value="FAD/NAD(P)-binding domain"/>
    <property type="match status" value="1"/>
</dbReference>
<comment type="caution">
    <text evidence="22">The sequence shown here is derived from an EMBL/GenBank/DDBJ whole genome shotgun (WGS) entry which is preliminary data.</text>
</comment>
<keyword evidence="10 20" id="KW-0812">Transmembrane</keyword>
<dbReference type="GO" id="GO:0005283">
    <property type="term" value="F:amino acid:sodium symporter activity"/>
    <property type="evidence" value="ECO:0007669"/>
    <property type="project" value="InterPro"/>
</dbReference>
<keyword evidence="9" id="KW-0285">Flavoprotein</keyword>
<dbReference type="InterPro" id="IPR001463">
    <property type="entry name" value="Na/Ala_symport"/>
</dbReference>
<dbReference type="EC" id="3.1.3.1" evidence="5"/>
<dbReference type="GO" id="GO:0016668">
    <property type="term" value="F:oxidoreductase activity, acting on a sulfur group of donors, NAD(P) as acceptor"/>
    <property type="evidence" value="ECO:0007669"/>
    <property type="project" value="InterPro"/>
</dbReference>
<evidence type="ECO:0000256" key="2">
    <source>
        <dbReference type="ARBA" id="ARBA00004651"/>
    </source>
</evidence>
<dbReference type="SUPFAM" id="SSF53649">
    <property type="entry name" value="Alkaline phosphatase-like"/>
    <property type="match status" value="1"/>
</dbReference>
<evidence type="ECO:0000313" key="23">
    <source>
        <dbReference type="Proteomes" id="UP000649617"/>
    </source>
</evidence>
<evidence type="ECO:0000259" key="21">
    <source>
        <dbReference type="Pfam" id="PF07992"/>
    </source>
</evidence>
<dbReference type="SMART" id="SM00098">
    <property type="entry name" value="alkPPc"/>
    <property type="match status" value="1"/>
</dbReference>
<evidence type="ECO:0000256" key="5">
    <source>
        <dbReference type="ARBA" id="ARBA00012647"/>
    </source>
</evidence>
<dbReference type="FunFam" id="3.50.50.60:FF:000051">
    <property type="entry name" value="Glutathione reductase"/>
    <property type="match status" value="1"/>
</dbReference>
<keyword evidence="7" id="KW-1003">Cell membrane</keyword>
<feature type="binding site" evidence="19">
    <location>
        <position position="564"/>
    </location>
    <ligand>
        <name>Mg(2+)</name>
        <dbReference type="ChEBI" id="CHEBI:18420"/>
    </ligand>
</feature>
<dbReference type="SUPFAM" id="SSF55424">
    <property type="entry name" value="FAD/NAD-linked reductases, dimerisation (C-terminal) domain"/>
    <property type="match status" value="1"/>
</dbReference>
<evidence type="ECO:0000256" key="3">
    <source>
        <dbReference type="ARBA" id="ARBA00007532"/>
    </source>
</evidence>
<keyword evidence="11" id="KW-0274">FAD</keyword>
<feature type="binding site" evidence="19">
    <location>
        <position position="453"/>
    </location>
    <ligand>
        <name>Mg(2+)</name>
        <dbReference type="ChEBI" id="CHEBI:18420"/>
    </ligand>
</feature>
<dbReference type="Gene3D" id="3.40.720.10">
    <property type="entry name" value="Alkaline Phosphatase, subunit A"/>
    <property type="match status" value="1"/>
</dbReference>
<dbReference type="InterPro" id="IPR016156">
    <property type="entry name" value="FAD/NAD-linked_Rdtase_dimer_sf"/>
</dbReference>
<comment type="cofactor">
    <cofactor evidence="1">
        <name>FAD</name>
        <dbReference type="ChEBI" id="CHEBI:57692"/>
    </cofactor>
</comment>
<feature type="binding site" evidence="19">
    <location>
        <position position="732"/>
    </location>
    <ligand>
        <name>Zn(2+)</name>
        <dbReference type="ChEBI" id="CHEBI:29105"/>
        <label>2</label>
    </ligand>
</feature>
<sequence>MEYDYNLYVLGAGSGGVRASRISSSYGAKVAVAESTYLGGTCVNVGCVPKKLFVYGSHFHEDFNDANGYGWDVSVNGFDWPTLRDNKTAEIERLNGIYRNLLQNAGVDLHEGHAKLIDAHTIEVNGQRFTAENILIATGGWPTVPEFPGAEHVITSNEAFYLDTFPERVVVVGGGYIAVEFAGIFAGLGAETIQLYRGPLFLRGFDDSVREFVKDELPKKGIDLRFNTDVERIERDGDTRIVHLKDGSTISADLVLYATGRHPNTENLGLDAAGVTLGARGEIQVNEDYQTNVPNIYAIGDVTDRIQLTPVAIEEGMCIANNLFTDRPKIHLNYDTIPTAVFCQPNIGTVGPTEAEAVALHGGDLDIYESTFKPMKHTLSGRDERTYMKMIVRRSDDVVLAVHMVGPDAGEIIQGIAVAIVAGATKKLFDTTVGIHPTAAEELAKNVILFLGDGMGISTVTAARIFAGQQQGLDGEEYDLAFDRFENLALIKTYNTDAQVPDSAGTISAIVTGQKTRMGVLSVTSDVPRGDCVKALNHELPTILQLAESAGYASGVISTARITHATPAGTYAHSPDRDWENSSEMTDEHRAFGCKDIAQQLVDMEHGDGIDVILGGGRAQFYPDTTTDPEYADRTGARDDGKNLVQAWLNKANNRMYAWNKADFEKFDSNPNKQYMALFEPSHMQFEADRVRDPGGEPSVAEMTTFAIKRLQSNEKGFFLLVESGRIDHAHHFSNAYRALSDTVAMSDAVAAALELVDLEETLILVTADHSHTMTISGYPPRGNPILGKVPQPENPMYRDENALPYTTLSYANGPGYQETLPDLSDIDTTAPNYQQLGTVPLPSETHGGEDVAAFATGKNAEAVRGIMEQNKLFDVMTDALNFLDGLLGSAAYFPLVLLGMGLFFTIYLGFPQIRYFKHAWSVLRGKHSQQDDPGDTTHFQALSTALSGTVGTGNIGGVGLAIFLGGPAALFWMWATAFVGMTTKFVEVTVSHKYRKQDDKGNMVGGPMHYMEYGLNMKWLAVFFAIATVISSFGSGNLPQANNMASGLMTSFAIPTWLSGAVLAVLLGLVIVGGIRRIAVVAATLVPFMGILYAFGALAVVLSNYENVLPALASVVSDAFTGSAATGGFLGASFAYAFNRGVNRGLYSNEAGQGSAPIAHASAKTREPVSEGMVSILEPFIDTLIICTLTGLVILSSGVWQQKFETPFAEFDTHIIAGTYSDQNPEHVSQLFAHLDLSPPANDPVKAFSGELEVINGVIQGNAATILHNRSIAEEVIVYADNTLYSGTLQVAEGSMVTDNLLLQGKSLLHSVPLTAQAFQASFLGIFGEYVVTIGLVMFAFSTALAWSYYGDRAVTYLVGSRWVTPYRLLYVVGFFLATVADTSLVWLISAITVALMTLPNLIGIFLMRKEVKNMAAFAQHIAVGRIIKLSQYR</sequence>
<evidence type="ECO:0000256" key="15">
    <source>
        <dbReference type="ARBA" id="ARBA00023136"/>
    </source>
</evidence>
<dbReference type="PANTHER" id="PTHR11596">
    <property type="entry name" value="ALKALINE PHOSPHATASE"/>
    <property type="match status" value="1"/>
</dbReference>
<evidence type="ECO:0000256" key="19">
    <source>
        <dbReference type="PIRSR" id="PIRSR601952-2"/>
    </source>
</evidence>
<keyword evidence="14" id="KW-0560">Oxidoreductase</keyword>
<evidence type="ECO:0000256" key="6">
    <source>
        <dbReference type="ARBA" id="ARBA00022448"/>
    </source>
</evidence>
<keyword evidence="15 20" id="KW-0472">Membrane</keyword>
<dbReference type="GO" id="GO:0046872">
    <property type="term" value="F:metal ion binding"/>
    <property type="evidence" value="ECO:0007669"/>
    <property type="project" value="UniProtKB-KW"/>
</dbReference>
<feature type="transmembrane region" description="Helical" evidence="20">
    <location>
        <begin position="892"/>
        <end position="911"/>
    </location>
</feature>
<gene>
    <name evidence="22" type="primary">dagA</name>
    <name evidence="22" type="ORF">SPIL2461_LOCUS7167</name>
</gene>
<comment type="cofactor">
    <cofactor evidence="19">
        <name>Mg(2+)</name>
        <dbReference type="ChEBI" id="CHEBI:18420"/>
    </cofactor>
    <text evidence="19">Binds 1 Mg(2+) ion.</text>
</comment>
<feature type="transmembrane region" description="Helical" evidence="20">
    <location>
        <begin position="1120"/>
        <end position="1139"/>
    </location>
</feature>
<name>A0A812NTC1_SYMPI</name>
<evidence type="ECO:0000256" key="9">
    <source>
        <dbReference type="ARBA" id="ARBA00022630"/>
    </source>
</evidence>
<evidence type="ECO:0000256" key="14">
    <source>
        <dbReference type="ARBA" id="ARBA00023002"/>
    </source>
</evidence>
<feature type="transmembrane region" description="Helical" evidence="20">
    <location>
        <begin position="1331"/>
        <end position="1351"/>
    </location>
</feature>
<comment type="subunit">
    <text evidence="4">Homodimer.</text>
</comment>
<comment type="subcellular location">
    <subcellularLocation>
        <location evidence="2">Cell membrane</location>
        <topology evidence="2">Multi-pass membrane protein</topology>
    </subcellularLocation>
</comment>
<dbReference type="PRINTS" id="PR00368">
    <property type="entry name" value="FADPNR"/>
</dbReference>
<dbReference type="CDD" id="cd16012">
    <property type="entry name" value="ALP"/>
    <property type="match status" value="1"/>
</dbReference>
<evidence type="ECO:0000313" key="22">
    <source>
        <dbReference type="EMBL" id="CAE7313456.1"/>
    </source>
</evidence>
<keyword evidence="13 20" id="KW-1133">Transmembrane helix</keyword>
<feature type="transmembrane region" description="Helical" evidence="20">
    <location>
        <begin position="1020"/>
        <end position="1037"/>
    </location>
</feature>
<dbReference type="NCBIfam" id="TIGR00835">
    <property type="entry name" value="agcS"/>
    <property type="match status" value="1"/>
</dbReference>
<keyword evidence="19" id="KW-0479">Metal-binding</keyword>
<feature type="binding site" evidence="19">
    <location>
        <position position="770"/>
    </location>
    <ligand>
        <name>Zn(2+)</name>
        <dbReference type="ChEBI" id="CHEBI:29105"/>
        <label>2</label>
    </ligand>
</feature>
<evidence type="ECO:0000256" key="1">
    <source>
        <dbReference type="ARBA" id="ARBA00001974"/>
    </source>
</evidence>
<dbReference type="InterPro" id="IPR001952">
    <property type="entry name" value="Alkaline_phosphatase"/>
</dbReference>
<proteinExistence type="inferred from homology"/>
<feature type="transmembrane region" description="Helical" evidence="20">
    <location>
        <begin position="1371"/>
        <end position="1400"/>
    </location>
</feature>
<keyword evidence="8" id="KW-0597">Phosphoprotein</keyword>
<dbReference type="GO" id="GO:0005886">
    <property type="term" value="C:plasma membrane"/>
    <property type="evidence" value="ECO:0007669"/>
    <property type="project" value="UniProtKB-SubCell"/>
</dbReference>
<feature type="binding site" evidence="19">
    <location>
        <position position="847"/>
    </location>
    <ligand>
        <name>Zn(2+)</name>
        <dbReference type="ChEBI" id="CHEBI:29105"/>
        <label>2</label>
    </ligand>
</feature>
<evidence type="ECO:0000256" key="12">
    <source>
        <dbReference type="ARBA" id="ARBA00022857"/>
    </source>
</evidence>
<comment type="cofactor">
    <cofactor evidence="19">
        <name>Zn(2+)</name>
        <dbReference type="ChEBI" id="CHEBI:29105"/>
    </cofactor>
    <text evidence="19">Binds 2 Zn(2+) ions.</text>
</comment>
<dbReference type="PRINTS" id="PR00411">
    <property type="entry name" value="PNDRDTASEI"/>
</dbReference>
<dbReference type="InterPro" id="IPR017850">
    <property type="entry name" value="Alkaline_phosphatase_core_sf"/>
</dbReference>
<comment type="similarity">
    <text evidence="3">Belongs to the class-I pyridine nucleotide-disulfide oxidoreductase family.</text>
</comment>
<feature type="binding site" evidence="19">
    <location>
        <position position="723"/>
    </location>
    <ligand>
        <name>Mg(2+)</name>
        <dbReference type="ChEBI" id="CHEBI:18420"/>
    </ligand>
</feature>
<evidence type="ECO:0000256" key="4">
    <source>
        <dbReference type="ARBA" id="ARBA00011738"/>
    </source>
</evidence>
<feature type="binding site" evidence="19">
    <location>
        <position position="769"/>
    </location>
    <ligand>
        <name>Zn(2+)</name>
        <dbReference type="ChEBI" id="CHEBI:29105"/>
        <label>2</label>
    </ligand>
</feature>
<feature type="transmembrane region" description="Helical" evidence="20">
    <location>
        <begin position="1049"/>
        <end position="1072"/>
    </location>
</feature>
<feature type="active site" description="Phosphoserine intermediate" evidence="18">
    <location>
        <position position="503"/>
    </location>
</feature>
<dbReference type="Pfam" id="PF00245">
    <property type="entry name" value="Alk_phosphatase"/>
    <property type="match status" value="1"/>
</dbReference>
<protein>
    <recommendedName>
        <fullName evidence="5">alkaline phosphatase</fullName>
        <ecNumber evidence="5">3.1.3.1</ecNumber>
    </recommendedName>
</protein>
<evidence type="ECO:0000256" key="16">
    <source>
        <dbReference type="ARBA" id="ARBA00023157"/>
    </source>
</evidence>
<evidence type="ECO:0000256" key="7">
    <source>
        <dbReference type="ARBA" id="ARBA00022475"/>
    </source>
</evidence>
<keyword evidence="16" id="KW-1015">Disulfide bond</keyword>
<keyword evidence="12" id="KW-0521">NADP</keyword>
<keyword evidence="17" id="KW-0676">Redox-active center</keyword>
<dbReference type="Pfam" id="PF07992">
    <property type="entry name" value="Pyr_redox_2"/>
    <property type="match status" value="1"/>
</dbReference>
<evidence type="ECO:0000256" key="17">
    <source>
        <dbReference type="ARBA" id="ARBA00023284"/>
    </source>
</evidence>
<feature type="binding site" evidence="19">
    <location>
        <position position="728"/>
    </location>
    <ligand>
        <name>Zn(2+)</name>
        <dbReference type="ChEBI" id="CHEBI:29105"/>
        <label>2</label>
    </ligand>
</feature>
<keyword evidence="6" id="KW-0813">Transport</keyword>
<feature type="binding site" evidence="19">
    <location>
        <position position="453"/>
    </location>
    <ligand>
        <name>Zn(2+)</name>
        <dbReference type="ChEBI" id="CHEBI:29105"/>
        <label>2</label>
    </ligand>
</feature>
<feature type="domain" description="FAD/NAD(P)-binding" evidence="21">
    <location>
        <begin position="6"/>
        <end position="316"/>
    </location>
</feature>
<keyword evidence="19" id="KW-0460">Magnesium</keyword>
<dbReference type="OrthoDB" id="5956163at2759"/>
<keyword evidence="23" id="KW-1185">Reference proteome</keyword>
<evidence type="ECO:0000256" key="10">
    <source>
        <dbReference type="ARBA" id="ARBA00022692"/>
    </source>
</evidence>
<organism evidence="22 23">
    <name type="scientific">Symbiodinium pilosum</name>
    <name type="common">Dinoflagellate</name>
    <dbReference type="NCBI Taxonomy" id="2952"/>
    <lineage>
        <taxon>Eukaryota</taxon>
        <taxon>Sar</taxon>
        <taxon>Alveolata</taxon>
        <taxon>Dinophyceae</taxon>
        <taxon>Suessiales</taxon>
        <taxon>Symbiodiniaceae</taxon>
        <taxon>Symbiodinium</taxon>
    </lineage>
</organism>
<evidence type="ECO:0000256" key="18">
    <source>
        <dbReference type="PIRSR" id="PIRSR601952-1"/>
    </source>
</evidence>
<dbReference type="Gene3D" id="3.50.50.60">
    <property type="entry name" value="FAD/NAD(P)-binding domain"/>
    <property type="match status" value="1"/>
</dbReference>
<dbReference type="Pfam" id="PF01235">
    <property type="entry name" value="Na_Ala_symp"/>
    <property type="match status" value="1"/>
</dbReference>
<evidence type="ECO:0000256" key="11">
    <source>
        <dbReference type="ARBA" id="ARBA00022827"/>
    </source>
</evidence>
<dbReference type="InterPro" id="IPR012999">
    <property type="entry name" value="Pyr_OxRdtase_I_AS"/>
</dbReference>
<dbReference type="PROSITE" id="PS00076">
    <property type="entry name" value="PYRIDINE_REDOX_1"/>
    <property type="match status" value="1"/>
</dbReference>
<evidence type="ECO:0000256" key="13">
    <source>
        <dbReference type="ARBA" id="ARBA00022989"/>
    </source>
</evidence>
<evidence type="ECO:0000256" key="20">
    <source>
        <dbReference type="SAM" id="Phobius"/>
    </source>
</evidence>
<dbReference type="NCBIfam" id="NF004776">
    <property type="entry name" value="PRK06116.1"/>
    <property type="match status" value="1"/>
</dbReference>
<feature type="binding site" evidence="19">
    <location>
        <position position="566"/>
    </location>
    <ligand>
        <name>Mg(2+)</name>
        <dbReference type="ChEBI" id="CHEBI:18420"/>
    </ligand>
</feature>
<reference evidence="22" key="1">
    <citation type="submission" date="2021-02" db="EMBL/GenBank/DDBJ databases">
        <authorList>
            <person name="Dougan E. K."/>
            <person name="Rhodes N."/>
            <person name="Thang M."/>
            <person name="Chan C."/>
        </authorList>
    </citation>
    <scope>NUCLEOTIDE SEQUENCE</scope>
</reference>
<keyword evidence="19" id="KW-0862">Zinc</keyword>
<dbReference type="PANTHER" id="PTHR11596:SF5">
    <property type="entry name" value="ALKALINE PHOSPHATASE"/>
    <property type="match status" value="1"/>
</dbReference>
<feature type="transmembrane region" description="Helical" evidence="20">
    <location>
        <begin position="1079"/>
        <end position="1100"/>
    </location>
</feature>
<evidence type="ECO:0000256" key="8">
    <source>
        <dbReference type="ARBA" id="ARBA00022553"/>
    </source>
</evidence>
<dbReference type="EMBL" id="CAJNIZ010011112">
    <property type="protein sequence ID" value="CAE7313456.1"/>
    <property type="molecule type" value="Genomic_DNA"/>
</dbReference>
<dbReference type="InterPro" id="IPR036188">
    <property type="entry name" value="FAD/NAD-bd_sf"/>
</dbReference>